<evidence type="ECO:0000256" key="9">
    <source>
        <dbReference type="ARBA" id="ARBA00023242"/>
    </source>
</evidence>
<keyword evidence="13" id="KW-1185">Reference proteome</keyword>
<evidence type="ECO:0000256" key="6">
    <source>
        <dbReference type="ARBA" id="ARBA00023015"/>
    </source>
</evidence>
<dbReference type="SUPFAM" id="SSF57667">
    <property type="entry name" value="beta-beta-alpha zinc fingers"/>
    <property type="match status" value="1"/>
</dbReference>
<comment type="subunit">
    <text evidence="2">Homodimer.</text>
</comment>
<dbReference type="InterPro" id="IPR036236">
    <property type="entry name" value="Znf_C2H2_sf"/>
</dbReference>
<evidence type="ECO:0000256" key="8">
    <source>
        <dbReference type="ARBA" id="ARBA00023163"/>
    </source>
</evidence>
<dbReference type="InterPro" id="IPR003656">
    <property type="entry name" value="Znf_BED"/>
</dbReference>
<keyword evidence="6" id="KW-0805">Transcription regulation</keyword>
<keyword evidence="8" id="KW-0804">Transcription</keyword>
<dbReference type="GO" id="GO:0005634">
    <property type="term" value="C:nucleus"/>
    <property type="evidence" value="ECO:0007669"/>
    <property type="project" value="UniProtKB-SubCell"/>
</dbReference>
<evidence type="ECO:0000256" key="1">
    <source>
        <dbReference type="ARBA" id="ARBA00004123"/>
    </source>
</evidence>
<dbReference type="PANTHER" id="PTHR46481">
    <property type="entry name" value="ZINC FINGER BED DOMAIN-CONTAINING PROTEIN 4"/>
    <property type="match status" value="1"/>
</dbReference>
<proteinExistence type="predicted"/>
<dbReference type="InterPro" id="IPR012337">
    <property type="entry name" value="RNaseH-like_sf"/>
</dbReference>
<evidence type="ECO:0000259" key="11">
    <source>
        <dbReference type="PROSITE" id="PS50808"/>
    </source>
</evidence>
<organism evidence="12 13">
    <name type="scientific">Cuscuta campestris</name>
    <dbReference type="NCBI Taxonomy" id="132261"/>
    <lineage>
        <taxon>Eukaryota</taxon>
        <taxon>Viridiplantae</taxon>
        <taxon>Streptophyta</taxon>
        <taxon>Embryophyta</taxon>
        <taxon>Tracheophyta</taxon>
        <taxon>Spermatophyta</taxon>
        <taxon>Magnoliopsida</taxon>
        <taxon>eudicotyledons</taxon>
        <taxon>Gunneridae</taxon>
        <taxon>Pentapetalae</taxon>
        <taxon>asterids</taxon>
        <taxon>lamiids</taxon>
        <taxon>Solanales</taxon>
        <taxon>Convolvulaceae</taxon>
        <taxon>Cuscuteae</taxon>
        <taxon>Cuscuta</taxon>
        <taxon>Cuscuta subgen. Grammica</taxon>
        <taxon>Cuscuta sect. Cleistogrammica</taxon>
    </lineage>
</organism>
<evidence type="ECO:0000313" key="13">
    <source>
        <dbReference type="Proteomes" id="UP000595140"/>
    </source>
</evidence>
<dbReference type="GO" id="GO:0046983">
    <property type="term" value="F:protein dimerization activity"/>
    <property type="evidence" value="ECO:0007669"/>
    <property type="project" value="InterPro"/>
</dbReference>
<dbReference type="SUPFAM" id="SSF53098">
    <property type="entry name" value="Ribonuclease H-like"/>
    <property type="match status" value="1"/>
</dbReference>
<dbReference type="SMART" id="SM00614">
    <property type="entry name" value="ZnF_BED"/>
    <property type="match status" value="1"/>
</dbReference>
<sequence>MASPLTPTSPNTSGGENHELIALHNEMMGDHEILIDEMMLNNEIVPMEMENSLVSEMPPKKRRKKKSMVWEFFTIESVGNGCRRARCKQCEQTFSYSRGCKVAGTSHLKRHIAKGTCAAILRNQQLLNNDDDDNNNNNLLCSAPAKMRGYRGGTTTNMPKRRYRTAATPAITFDVDRCRQELSRMTIMHDYPLHMVEHPGFVAFVHTLQPRFDMVSFNTVQGDCVATYLREKQSLYRLIEGMPGRICLTLDMWSSHLRVGFVFISGQFIDSDWKIHRKVLNVIREPFPESESAFSHAIAACLSDWNIDGKLLSVTVNQPTSDPNKVRALLSVQNPTILDGQLLVGNCLARTLSSIAADALTFAQDVVKKVRESVKYVKTSESNEERFLDLKQQLQVPTTKNLSLDDRTQWNTTFEMLAAAFELKEVFLCLDKSDPDYTGSPSAEDWKLIETLQHYLKILFDTASLLAGPRIPTSNVFFHEAWKIQLELARASVSEDPFVHGLTKLMQEKFDRYWTSCFLILSIAVIVDPRFKMKLVDFSFSKIYGEDATSHASAVDQGIHELYQDYARENDRAAMPAGGGESGGLTDFDKFVKSTSSQLAKSELDQYLEESLLPRGHGFDVVGWWKVNRMKYPTLSKMARDILTVPVSTVTGESVFGTVVPKEMDRYRCSLRPETVEALVCAKDWQQQDESARSSSTSLIVSPIKLEVTI</sequence>
<dbReference type="Pfam" id="PF05699">
    <property type="entry name" value="Dimer_Tnp_hAT"/>
    <property type="match status" value="1"/>
</dbReference>
<dbReference type="InterPro" id="IPR008906">
    <property type="entry name" value="HATC_C_dom"/>
</dbReference>
<keyword evidence="7" id="KW-0238">DNA-binding</keyword>
<keyword evidence="4 10" id="KW-0863">Zinc-finger</keyword>
<evidence type="ECO:0000256" key="7">
    <source>
        <dbReference type="ARBA" id="ARBA00023125"/>
    </source>
</evidence>
<keyword evidence="3" id="KW-0479">Metal-binding</keyword>
<keyword evidence="9" id="KW-0539">Nucleus</keyword>
<dbReference type="OrthoDB" id="2610923at2759"/>
<keyword evidence="5" id="KW-0862">Zinc</keyword>
<dbReference type="Proteomes" id="UP000595140">
    <property type="component" value="Unassembled WGS sequence"/>
</dbReference>
<protein>
    <recommendedName>
        <fullName evidence="11">BED-type domain-containing protein</fullName>
    </recommendedName>
</protein>
<accession>A0A484LB62</accession>
<dbReference type="PROSITE" id="PS50808">
    <property type="entry name" value="ZF_BED"/>
    <property type="match status" value="1"/>
</dbReference>
<dbReference type="InterPro" id="IPR025525">
    <property type="entry name" value="hAT-like_transposase_RNase-H"/>
</dbReference>
<feature type="domain" description="BED-type" evidence="11">
    <location>
        <begin position="64"/>
        <end position="124"/>
    </location>
</feature>
<comment type="subcellular location">
    <subcellularLocation>
        <location evidence="1">Nucleus</location>
    </subcellularLocation>
</comment>
<dbReference type="GO" id="GO:0008270">
    <property type="term" value="F:zinc ion binding"/>
    <property type="evidence" value="ECO:0007669"/>
    <property type="project" value="UniProtKB-KW"/>
</dbReference>
<evidence type="ECO:0000256" key="2">
    <source>
        <dbReference type="ARBA" id="ARBA00011738"/>
    </source>
</evidence>
<dbReference type="GO" id="GO:0003677">
    <property type="term" value="F:DNA binding"/>
    <property type="evidence" value="ECO:0007669"/>
    <property type="project" value="UniProtKB-KW"/>
</dbReference>
<evidence type="ECO:0000313" key="12">
    <source>
        <dbReference type="EMBL" id="VFQ73657.1"/>
    </source>
</evidence>
<dbReference type="AlphaFoldDB" id="A0A484LB62"/>
<evidence type="ECO:0000256" key="4">
    <source>
        <dbReference type="ARBA" id="ARBA00022771"/>
    </source>
</evidence>
<evidence type="ECO:0000256" key="3">
    <source>
        <dbReference type="ARBA" id="ARBA00022723"/>
    </source>
</evidence>
<evidence type="ECO:0000256" key="5">
    <source>
        <dbReference type="ARBA" id="ARBA00022833"/>
    </source>
</evidence>
<dbReference type="Pfam" id="PF14372">
    <property type="entry name" value="hAT-like_RNase-H"/>
    <property type="match status" value="1"/>
</dbReference>
<evidence type="ECO:0000256" key="10">
    <source>
        <dbReference type="PROSITE-ProRule" id="PRU00027"/>
    </source>
</evidence>
<gene>
    <name evidence="12" type="ORF">CCAM_LOCUS15433</name>
</gene>
<dbReference type="PANTHER" id="PTHR46481:SF11">
    <property type="entry name" value="ZINC FINGER BED DOMAIN-CONTAINING PROTEIN RICESLEEPER 2-LIKE"/>
    <property type="match status" value="1"/>
</dbReference>
<dbReference type="EMBL" id="OOIL02001236">
    <property type="protein sequence ID" value="VFQ73657.1"/>
    <property type="molecule type" value="Genomic_DNA"/>
</dbReference>
<name>A0A484LB62_9ASTE</name>
<reference evidence="12 13" key="1">
    <citation type="submission" date="2018-04" db="EMBL/GenBank/DDBJ databases">
        <authorList>
            <person name="Vogel A."/>
        </authorList>
    </citation>
    <scope>NUCLEOTIDE SEQUENCE [LARGE SCALE GENOMIC DNA]</scope>
</reference>
<dbReference type="InterPro" id="IPR052035">
    <property type="entry name" value="ZnF_BED_domain_contain"/>
</dbReference>